<evidence type="ECO:0000256" key="1">
    <source>
        <dbReference type="SAM" id="MobiDB-lite"/>
    </source>
</evidence>
<organism evidence="3 4">
    <name type="scientific">Pseudohalioglobus sediminis</name>
    <dbReference type="NCBI Taxonomy" id="2606449"/>
    <lineage>
        <taxon>Bacteria</taxon>
        <taxon>Pseudomonadati</taxon>
        <taxon>Pseudomonadota</taxon>
        <taxon>Gammaproteobacteria</taxon>
        <taxon>Cellvibrionales</taxon>
        <taxon>Halieaceae</taxon>
        <taxon>Pseudohalioglobus</taxon>
    </lineage>
</organism>
<evidence type="ECO:0000256" key="2">
    <source>
        <dbReference type="SAM" id="SignalP"/>
    </source>
</evidence>
<comment type="caution">
    <text evidence="3">The sequence shown here is derived from an EMBL/GenBank/DDBJ whole genome shotgun (WGS) entry which is preliminary data.</text>
</comment>
<dbReference type="RefSeq" id="WP_149612442.1">
    <property type="nucleotide sequence ID" value="NZ_VTUX01000008.1"/>
</dbReference>
<proteinExistence type="predicted"/>
<protein>
    <recommendedName>
        <fullName evidence="5">Porin</fullName>
    </recommendedName>
</protein>
<dbReference type="EMBL" id="VTUX01000008">
    <property type="protein sequence ID" value="KAA1189144.1"/>
    <property type="molecule type" value="Genomic_DNA"/>
</dbReference>
<gene>
    <name evidence="3" type="ORF">F0M18_15825</name>
</gene>
<evidence type="ECO:0000313" key="3">
    <source>
        <dbReference type="EMBL" id="KAA1189144.1"/>
    </source>
</evidence>
<keyword evidence="2" id="KW-0732">Signal</keyword>
<evidence type="ECO:0000313" key="4">
    <source>
        <dbReference type="Proteomes" id="UP000323708"/>
    </source>
</evidence>
<evidence type="ECO:0008006" key="5">
    <source>
        <dbReference type="Google" id="ProtNLM"/>
    </source>
</evidence>
<accession>A0A5B0WPX2</accession>
<sequence length="475" mass="52639">MLKHSLVLSAAVSAAVMTMSAGAATEAERIKQLEQQLQQQQQMLQMMQQELQQLKAGQAAPGRAEPGRADPGQVESTAVHSVVQPQEIEAEAVAVAPTETDPLGFDIYGFVMADAIYDFKRVDPDWNDTLRVSTIPTQDGQYGEDGEFVFSVRQSRLGVRGEYDTPAGKVTALLEAELFGTGGDAGQTTPRLRHAWATWNNIGLGQYWSNFMDIDVFPNTIDYWGPTGMVFYRNQQVRYSFPMGDDEFSIALENPDTALTVGKFRDECAAELEENCDSVLNDVFRKYNDIPDLSIRYRDNTDWGHWQLAGIARKLGYERLDTGEKDSEFGWGVNASTVINTFGQDKLKLQLVYGEGVGNYMNDGGVDLAPREATRVGNSAEAVPILGVVAYYDHYWSDKWSTSVGWSTTKLDTTKGQDGSEFEQGQIAQINLLHYPTSGVLIGGELIWGEREDVSGDDGYDLRAQLSLKVNFPRE</sequence>
<dbReference type="Pfam" id="PF19577">
    <property type="entry name" value="DcaP"/>
    <property type="match status" value="1"/>
</dbReference>
<dbReference type="InterPro" id="IPR045748">
    <property type="entry name" value="DcaP"/>
</dbReference>
<name>A0A5B0WPX2_9GAMM</name>
<dbReference type="AlphaFoldDB" id="A0A5B0WPX2"/>
<feature type="chain" id="PRO_5022838744" description="Porin" evidence="2">
    <location>
        <begin position="24"/>
        <end position="475"/>
    </location>
</feature>
<feature type="region of interest" description="Disordered" evidence="1">
    <location>
        <begin position="54"/>
        <end position="73"/>
    </location>
</feature>
<dbReference type="SUPFAM" id="SSF56935">
    <property type="entry name" value="Porins"/>
    <property type="match status" value="1"/>
</dbReference>
<keyword evidence="4" id="KW-1185">Reference proteome</keyword>
<dbReference type="Proteomes" id="UP000323708">
    <property type="component" value="Unassembled WGS sequence"/>
</dbReference>
<reference evidence="3 4" key="1">
    <citation type="submission" date="2019-09" db="EMBL/GenBank/DDBJ databases">
        <authorList>
            <person name="Chen X.-Y."/>
        </authorList>
    </citation>
    <scope>NUCLEOTIDE SEQUENCE [LARGE SCALE GENOMIC DNA]</scope>
    <source>
        <strain evidence="3 4">NY5</strain>
    </source>
</reference>
<feature type="signal peptide" evidence="2">
    <location>
        <begin position="1"/>
        <end position="23"/>
    </location>
</feature>